<evidence type="ECO:0000256" key="1">
    <source>
        <dbReference type="SAM" id="Phobius"/>
    </source>
</evidence>
<dbReference type="EMBL" id="CP029190">
    <property type="protein sequence ID" value="QES51295.1"/>
    <property type="molecule type" value="Genomic_DNA"/>
</dbReference>
<evidence type="ECO:0000313" key="2">
    <source>
        <dbReference type="EMBL" id="QES51295.1"/>
    </source>
</evidence>
<feature type="transmembrane region" description="Helical" evidence="1">
    <location>
        <begin position="94"/>
        <end position="114"/>
    </location>
</feature>
<dbReference type="InterPro" id="IPR046291">
    <property type="entry name" value="DUF6328"/>
</dbReference>
<sequence>MAKGEDDSRACQAYAEILQEVRIAQTAVQFLLGFLMAVAVTPRFAAFQTADRTIYVTSLVLAFGSVGLLTAPAPLHRLCDSMDKESLVRIAGRLALWGVLLLMLALSAAVLLVLNLVVGLSLAGILAGSILVWLGGFWFAMPIWHRVRQTDLPAR</sequence>
<proteinExistence type="predicted"/>
<reference evidence="2 3" key="1">
    <citation type="submission" date="2018-05" db="EMBL/GenBank/DDBJ databases">
        <title>Streptomyces venezuelae.</title>
        <authorList>
            <person name="Kim W."/>
            <person name="Lee N."/>
            <person name="Cho B.-K."/>
        </authorList>
    </citation>
    <scope>NUCLEOTIDE SEQUENCE [LARGE SCALE GENOMIC DNA]</scope>
    <source>
        <strain evidence="2 3">ATCC 21782</strain>
    </source>
</reference>
<gene>
    <name evidence="2" type="ORF">DEJ50_29100</name>
</gene>
<dbReference type="AlphaFoldDB" id="A0A5P2D863"/>
<evidence type="ECO:0008006" key="4">
    <source>
        <dbReference type="Google" id="ProtNLM"/>
    </source>
</evidence>
<protein>
    <recommendedName>
        <fullName evidence="4">Integral membrane protein</fullName>
    </recommendedName>
</protein>
<dbReference type="Proteomes" id="UP000325211">
    <property type="component" value="Chromosome"/>
</dbReference>
<accession>A0A5P2D863</accession>
<dbReference type="OrthoDB" id="3625784at2"/>
<dbReference type="RefSeq" id="WP_150211040.1">
    <property type="nucleotide sequence ID" value="NZ_CP029190.1"/>
</dbReference>
<dbReference type="Pfam" id="PF19853">
    <property type="entry name" value="DUF6328"/>
    <property type="match status" value="1"/>
</dbReference>
<feature type="transmembrane region" description="Helical" evidence="1">
    <location>
        <begin position="120"/>
        <end position="140"/>
    </location>
</feature>
<name>A0A5P2D863_STRVZ</name>
<evidence type="ECO:0000313" key="3">
    <source>
        <dbReference type="Proteomes" id="UP000325211"/>
    </source>
</evidence>
<organism evidence="2 3">
    <name type="scientific">Streptomyces venezuelae</name>
    <dbReference type="NCBI Taxonomy" id="54571"/>
    <lineage>
        <taxon>Bacteria</taxon>
        <taxon>Bacillati</taxon>
        <taxon>Actinomycetota</taxon>
        <taxon>Actinomycetes</taxon>
        <taxon>Kitasatosporales</taxon>
        <taxon>Streptomycetaceae</taxon>
        <taxon>Streptomyces</taxon>
    </lineage>
</organism>
<keyword evidence="1" id="KW-1133">Transmembrane helix</keyword>
<keyword evidence="1" id="KW-0472">Membrane</keyword>
<keyword evidence="1" id="KW-0812">Transmembrane</keyword>
<feature type="transmembrane region" description="Helical" evidence="1">
    <location>
        <begin position="53"/>
        <end position="73"/>
    </location>
</feature>
<feature type="transmembrane region" description="Helical" evidence="1">
    <location>
        <begin position="27"/>
        <end position="47"/>
    </location>
</feature>